<organism evidence="3 4">
    <name type="scientific">Aureibaculum flavum</name>
    <dbReference type="NCBI Taxonomy" id="2795986"/>
    <lineage>
        <taxon>Bacteria</taxon>
        <taxon>Pseudomonadati</taxon>
        <taxon>Bacteroidota</taxon>
        <taxon>Flavobacteriia</taxon>
        <taxon>Flavobacteriales</taxon>
        <taxon>Flavobacteriaceae</taxon>
        <taxon>Aureibaculum</taxon>
    </lineage>
</organism>
<name>A0ABS0WMK3_9FLAO</name>
<feature type="domain" description="Methyltransferase" evidence="2">
    <location>
        <begin position="45"/>
        <end position="132"/>
    </location>
</feature>
<dbReference type="GO" id="GO:0008168">
    <property type="term" value="F:methyltransferase activity"/>
    <property type="evidence" value="ECO:0007669"/>
    <property type="project" value="UniProtKB-KW"/>
</dbReference>
<dbReference type="Gene3D" id="3.40.50.150">
    <property type="entry name" value="Vaccinia Virus protein VP39"/>
    <property type="match status" value="1"/>
</dbReference>
<dbReference type="PANTHER" id="PTHR43861:SF3">
    <property type="entry name" value="PUTATIVE (AFU_ORTHOLOGUE AFUA_2G14390)-RELATED"/>
    <property type="match status" value="1"/>
</dbReference>
<keyword evidence="4" id="KW-1185">Reference proteome</keyword>
<dbReference type="InterPro" id="IPR029063">
    <property type="entry name" value="SAM-dependent_MTases_sf"/>
</dbReference>
<evidence type="ECO:0000256" key="1">
    <source>
        <dbReference type="ARBA" id="ARBA00022679"/>
    </source>
</evidence>
<dbReference type="Proteomes" id="UP000623301">
    <property type="component" value="Unassembled WGS sequence"/>
</dbReference>
<accession>A0ABS0WMK3</accession>
<evidence type="ECO:0000313" key="3">
    <source>
        <dbReference type="EMBL" id="MBJ2173205.1"/>
    </source>
</evidence>
<keyword evidence="1" id="KW-0808">Transferase</keyword>
<sequence length="207" mass="23798">MREEQLKMWDDRFANQEYTYGVQPNAYLKEQLEKLNPGKILFPAEGEGRNAVYAAKLGFDVSAFDLSKEGRKKALKLADENNVTIDYQIGELPELNYHKGQFDVIVLIFAHFNADIRSEYHQLLSSYLRKGGMLIIEAFSKKHLVYRTKNPKVGGPRDLETLCSIEEFKTDFKNFEIIELEEKEVELNEGLFHVGTGSVIRFVGVKK</sequence>
<comment type="caution">
    <text evidence="3">The sequence shown here is derived from an EMBL/GenBank/DDBJ whole genome shotgun (WGS) entry which is preliminary data.</text>
</comment>
<evidence type="ECO:0000313" key="4">
    <source>
        <dbReference type="Proteomes" id="UP000623301"/>
    </source>
</evidence>
<reference evidence="3 4" key="1">
    <citation type="submission" date="2020-12" db="EMBL/GenBank/DDBJ databases">
        <title>Aureibaculum luteum sp. nov. and Aureibaculum flavum sp. nov., novel members of the family Flavobacteriaceae isolated from Antarctic intertidal sediments.</title>
        <authorList>
            <person name="He X."/>
            <person name="Zhang X."/>
        </authorList>
    </citation>
    <scope>NUCLEOTIDE SEQUENCE [LARGE SCALE GENOMIC DNA]</scope>
    <source>
        <strain evidence="3 4">A20</strain>
    </source>
</reference>
<dbReference type="GO" id="GO:0032259">
    <property type="term" value="P:methylation"/>
    <property type="evidence" value="ECO:0007669"/>
    <property type="project" value="UniProtKB-KW"/>
</dbReference>
<keyword evidence="3" id="KW-0489">Methyltransferase</keyword>
<dbReference type="Pfam" id="PF13649">
    <property type="entry name" value="Methyltransf_25"/>
    <property type="match status" value="1"/>
</dbReference>
<dbReference type="EMBL" id="JAEHFJ010000001">
    <property type="protein sequence ID" value="MBJ2173205.1"/>
    <property type="molecule type" value="Genomic_DNA"/>
</dbReference>
<gene>
    <name evidence="3" type="ORF">JBL43_03095</name>
</gene>
<proteinExistence type="predicted"/>
<protein>
    <submittedName>
        <fullName evidence="3">Methyltransferase domain-containing protein</fullName>
    </submittedName>
</protein>
<evidence type="ECO:0000259" key="2">
    <source>
        <dbReference type="Pfam" id="PF13649"/>
    </source>
</evidence>
<dbReference type="SUPFAM" id="SSF53335">
    <property type="entry name" value="S-adenosyl-L-methionine-dependent methyltransferases"/>
    <property type="match status" value="1"/>
</dbReference>
<dbReference type="InterPro" id="IPR041698">
    <property type="entry name" value="Methyltransf_25"/>
</dbReference>
<dbReference type="RefSeq" id="WP_198839993.1">
    <property type="nucleotide sequence ID" value="NZ_JAEHFJ010000001.1"/>
</dbReference>
<dbReference type="PANTHER" id="PTHR43861">
    <property type="entry name" value="TRANS-ACONITATE 2-METHYLTRANSFERASE-RELATED"/>
    <property type="match status" value="1"/>
</dbReference>